<proteinExistence type="predicted"/>
<evidence type="ECO:0000259" key="2">
    <source>
        <dbReference type="Pfam" id="PF07007"/>
    </source>
</evidence>
<dbReference type="EMBL" id="VMBB01000013">
    <property type="protein sequence ID" value="MDR8260868.1"/>
    <property type="molecule type" value="Genomic_DNA"/>
</dbReference>
<dbReference type="Pfam" id="PF07007">
    <property type="entry name" value="LprI"/>
    <property type="match status" value="1"/>
</dbReference>
<feature type="domain" description="Lysozyme inhibitor LprI-like N-terminal" evidence="2">
    <location>
        <begin position="29"/>
        <end position="117"/>
    </location>
</feature>
<dbReference type="PATRIC" id="fig|470.1320.peg.181"/>
<dbReference type="Proteomes" id="UP000664966">
    <property type="component" value="Chromosome"/>
</dbReference>
<feature type="chain" id="PRO_5015036208" evidence="1">
    <location>
        <begin position="23"/>
        <end position="132"/>
    </location>
</feature>
<dbReference type="EMBL" id="CP072270">
    <property type="protein sequence ID" value="QTK42382.1"/>
    <property type="molecule type" value="Genomic_DNA"/>
</dbReference>
<dbReference type="Gene3D" id="1.20.1270.180">
    <property type="match status" value="1"/>
</dbReference>
<reference evidence="5 8" key="2">
    <citation type="submission" date="2018-02" db="EMBL/GenBank/DDBJ databases">
        <title>Acinetobacter baumanii whole genome sequence.</title>
        <authorList>
            <person name="Qasim Z.J."/>
        </authorList>
    </citation>
    <scope>NUCLEOTIDE SEQUENCE [LARGE SCALE GENOMIC DNA]</scope>
    <source>
        <strain evidence="5 8">ZQ8</strain>
    </source>
</reference>
<dbReference type="InterPro" id="IPR009739">
    <property type="entry name" value="LprI-like_N"/>
</dbReference>
<dbReference type="RefSeq" id="WP_000276407.1">
    <property type="nucleotide sequence ID" value="NZ_AP031577.1"/>
</dbReference>
<accession>A0A0D7UI16</accession>
<evidence type="ECO:0000313" key="6">
    <source>
        <dbReference type="EMBL" id="QTK42382.1"/>
    </source>
</evidence>
<reference evidence="4 7" key="1">
    <citation type="submission" date="2016-05" db="EMBL/GenBank/DDBJ databases">
        <title>The evolution of Acinetobacter baumannii in vivo.</title>
        <authorList>
            <person name="Hua X."/>
            <person name="Yu Y."/>
        </authorList>
    </citation>
    <scope>NUCLEOTIDE SEQUENCE [LARGE SCALE GENOMIC DNA]</scope>
    <source>
        <strain evidence="4 7">XH647</strain>
    </source>
</reference>
<dbReference type="Proteomes" id="UP000179937">
    <property type="component" value="Unassembled WGS sequence"/>
</dbReference>
<evidence type="ECO:0000313" key="7">
    <source>
        <dbReference type="Proteomes" id="UP000179937"/>
    </source>
</evidence>
<reference evidence="6" key="4">
    <citation type="submission" date="2021-03" db="EMBL/GenBank/DDBJ databases">
        <title>Complete genome sequencing of Acinetobacter baumannii.</title>
        <authorList>
            <person name="Yadav B."/>
            <person name="Makwana N."/>
            <person name="Kharat A.S."/>
            <person name="Veeraraghavan B."/>
            <person name="Vijayakumar S."/>
            <person name="Priya M."/>
        </authorList>
    </citation>
    <scope>NUCLEOTIDE SEQUENCE</scope>
    <source>
        <strain evidence="6">KSK6</strain>
    </source>
</reference>
<dbReference type="PANTHER" id="PTHR39176:SF1">
    <property type="entry name" value="PERIPLASMIC PROTEIN"/>
    <property type="match status" value="1"/>
</dbReference>
<feature type="signal peptide" evidence="1">
    <location>
        <begin position="1"/>
        <end position="22"/>
    </location>
</feature>
<organism evidence="4 7">
    <name type="scientific">Acinetobacter baumannii</name>
    <dbReference type="NCBI Taxonomy" id="470"/>
    <lineage>
        <taxon>Bacteria</taxon>
        <taxon>Pseudomonadati</taxon>
        <taxon>Pseudomonadota</taxon>
        <taxon>Gammaproteobacteria</taxon>
        <taxon>Moraxellales</taxon>
        <taxon>Moraxellaceae</taxon>
        <taxon>Acinetobacter</taxon>
        <taxon>Acinetobacter calcoaceticus/baumannii complex</taxon>
    </lineage>
</organism>
<evidence type="ECO:0000313" key="4">
    <source>
        <dbReference type="EMBL" id="OIG74998.1"/>
    </source>
</evidence>
<gene>
    <name evidence="4" type="ORF">A7M90_12740</name>
    <name evidence="5" type="ORF">CV954_015190</name>
    <name evidence="3" type="ORF">FPK87_10365</name>
    <name evidence="6" type="ORF">J6E47_13255</name>
</gene>
<dbReference type="EMBL" id="PHJU02000033">
    <property type="protein sequence ID" value="PQL81546.1"/>
    <property type="molecule type" value="Genomic_DNA"/>
</dbReference>
<evidence type="ECO:0000256" key="1">
    <source>
        <dbReference type="SAM" id="SignalP"/>
    </source>
</evidence>
<keyword evidence="1" id="KW-0732">Signal</keyword>
<dbReference type="EMBL" id="LYKI01000003">
    <property type="protein sequence ID" value="OIG74998.1"/>
    <property type="molecule type" value="Genomic_DNA"/>
</dbReference>
<dbReference type="PANTHER" id="PTHR39176">
    <property type="entry name" value="PERIPLASMIC PROTEIN-RELATED"/>
    <property type="match status" value="1"/>
</dbReference>
<dbReference type="Proteomes" id="UP000233757">
    <property type="component" value="Unassembled WGS sequence"/>
</dbReference>
<evidence type="ECO:0000313" key="3">
    <source>
        <dbReference type="EMBL" id="MDR8260868.1"/>
    </source>
</evidence>
<evidence type="ECO:0000313" key="5">
    <source>
        <dbReference type="EMBL" id="PQL81546.1"/>
    </source>
</evidence>
<reference evidence="3" key="3">
    <citation type="submission" date="2019-07" db="EMBL/GenBank/DDBJ databases">
        <title>Biological characteristics of mucoid Acinetobacter baumannii from a general hospital in China.</title>
        <authorList>
            <person name="Hua X."/>
            <person name="Yu Y."/>
        </authorList>
    </citation>
    <scope>NUCLEOTIDE SEQUENCE [LARGE SCALE GENOMIC DNA]</scope>
    <source>
        <strain evidence="3">N41</strain>
    </source>
</reference>
<sequence length="132" mass="15044">MYKFMRITFLIMSTITCSVTFAGIDKCSNLPNQSALNTCSSNVLNSANQKINSVYANYMKELNPTEKLQLKEAQRAWIQYKEKDCQFQSSPVLKGSLYPFVHNACLVEKTENRIKELQDMQECRSGNEPGCL</sequence>
<protein>
    <submittedName>
        <fullName evidence="3">DUF1311 domain-containing protein</fullName>
    </submittedName>
</protein>
<dbReference type="AlphaFoldDB" id="A0A0D7UI16"/>
<name>A0A0D7UI16_ACIBA</name>
<evidence type="ECO:0000313" key="8">
    <source>
        <dbReference type="Proteomes" id="UP000233757"/>
    </source>
</evidence>